<sequence length="316" mass="33123">MATLQYLAQHGDPILSRPKYRRWNPLSGEVENLLPGDKKGTYSSIHNNSARCGQRDISLSIAKLRSRSATTATALGGRSDSGNTSGVLLSILGTRTGGGGGGTDNLSVAGTIPQSIDESLIVEDFTAVIVSADFHGQIRVFRKDINAPRDKLTPLSFACAANAPSNSNSSDAIVQAASYKQQQLQDARGLQRRDSSTFKSSVGSSDRFLTPADNGRISSAASATNCSRNIDPHAVAAAGPAECGNDKPSARHSLAPRSLAKRLFNKVGRSRSSRGTQSKDSRLQSQTRARSLSLASTSTQDMTGTASNDGGAGDGQ</sequence>
<evidence type="ECO:0000313" key="2">
    <source>
        <dbReference type="Proteomes" id="UP001145114"/>
    </source>
</evidence>
<keyword evidence="2" id="KW-1185">Reference proteome</keyword>
<protein>
    <submittedName>
        <fullName evidence="1">Uncharacterized protein</fullName>
    </submittedName>
</protein>
<accession>A0ACC1HAY0</accession>
<organism evidence="1 2">
    <name type="scientific">Spiromyces aspiralis</name>
    <dbReference type="NCBI Taxonomy" id="68401"/>
    <lineage>
        <taxon>Eukaryota</taxon>
        <taxon>Fungi</taxon>
        <taxon>Fungi incertae sedis</taxon>
        <taxon>Zoopagomycota</taxon>
        <taxon>Kickxellomycotina</taxon>
        <taxon>Kickxellomycetes</taxon>
        <taxon>Kickxellales</taxon>
        <taxon>Kickxellaceae</taxon>
        <taxon>Spiromyces</taxon>
    </lineage>
</organism>
<feature type="non-terminal residue" evidence="1">
    <location>
        <position position="316"/>
    </location>
</feature>
<proteinExistence type="predicted"/>
<dbReference type="EMBL" id="JAMZIH010008301">
    <property type="protein sequence ID" value="KAJ1672490.1"/>
    <property type="molecule type" value="Genomic_DNA"/>
</dbReference>
<evidence type="ECO:0000313" key="1">
    <source>
        <dbReference type="EMBL" id="KAJ1672490.1"/>
    </source>
</evidence>
<dbReference type="Proteomes" id="UP001145114">
    <property type="component" value="Unassembled WGS sequence"/>
</dbReference>
<gene>
    <name evidence="1" type="ORF">EV182_007068</name>
</gene>
<name>A0ACC1HAY0_9FUNG</name>
<reference evidence="1" key="1">
    <citation type="submission" date="2022-06" db="EMBL/GenBank/DDBJ databases">
        <title>Phylogenomic reconstructions and comparative analyses of Kickxellomycotina fungi.</title>
        <authorList>
            <person name="Reynolds N.K."/>
            <person name="Stajich J.E."/>
            <person name="Barry K."/>
            <person name="Grigoriev I.V."/>
            <person name="Crous P."/>
            <person name="Smith M.E."/>
        </authorList>
    </citation>
    <scope>NUCLEOTIDE SEQUENCE</scope>
    <source>
        <strain evidence="1">RSA 2271</strain>
    </source>
</reference>
<comment type="caution">
    <text evidence="1">The sequence shown here is derived from an EMBL/GenBank/DDBJ whole genome shotgun (WGS) entry which is preliminary data.</text>
</comment>